<proteinExistence type="predicted"/>
<dbReference type="Gramene" id="KQL17286">
    <property type="protein sequence ID" value="KQL17286"/>
    <property type="gene ID" value="SETIT_025755mg"/>
</dbReference>
<evidence type="ECO:0000313" key="1">
    <source>
        <dbReference type="EnsemblPlants" id="KQL17286"/>
    </source>
</evidence>
<reference evidence="1" key="2">
    <citation type="submission" date="2018-08" db="UniProtKB">
        <authorList>
            <consortium name="EnsemblPlants"/>
        </authorList>
    </citation>
    <scope>IDENTIFICATION</scope>
    <source>
        <strain evidence="1">Yugu1</strain>
    </source>
</reference>
<evidence type="ECO:0000313" key="2">
    <source>
        <dbReference type="Proteomes" id="UP000004995"/>
    </source>
</evidence>
<organism evidence="1 2">
    <name type="scientific">Setaria italica</name>
    <name type="common">Foxtail millet</name>
    <name type="synonym">Panicum italicum</name>
    <dbReference type="NCBI Taxonomy" id="4555"/>
    <lineage>
        <taxon>Eukaryota</taxon>
        <taxon>Viridiplantae</taxon>
        <taxon>Streptophyta</taxon>
        <taxon>Embryophyta</taxon>
        <taxon>Tracheophyta</taxon>
        <taxon>Spermatophyta</taxon>
        <taxon>Magnoliopsida</taxon>
        <taxon>Liliopsida</taxon>
        <taxon>Poales</taxon>
        <taxon>Poaceae</taxon>
        <taxon>PACMAD clade</taxon>
        <taxon>Panicoideae</taxon>
        <taxon>Panicodae</taxon>
        <taxon>Paniceae</taxon>
        <taxon>Cenchrinae</taxon>
        <taxon>Setaria</taxon>
    </lineage>
</organism>
<dbReference type="HOGENOM" id="CLU_2927011_0_0_1"/>
<dbReference type="Proteomes" id="UP000004995">
    <property type="component" value="Unassembled WGS sequence"/>
</dbReference>
<name>K3ZGQ3_SETIT</name>
<reference evidence="2" key="1">
    <citation type="journal article" date="2012" name="Nat. Biotechnol.">
        <title>Reference genome sequence of the model plant Setaria.</title>
        <authorList>
            <person name="Bennetzen J.L."/>
            <person name="Schmutz J."/>
            <person name="Wang H."/>
            <person name="Percifield R."/>
            <person name="Hawkins J."/>
            <person name="Pontaroli A.C."/>
            <person name="Estep M."/>
            <person name="Feng L."/>
            <person name="Vaughn J.N."/>
            <person name="Grimwood J."/>
            <person name="Jenkins J."/>
            <person name="Barry K."/>
            <person name="Lindquist E."/>
            <person name="Hellsten U."/>
            <person name="Deshpande S."/>
            <person name="Wang X."/>
            <person name="Wu X."/>
            <person name="Mitros T."/>
            <person name="Triplett J."/>
            <person name="Yang X."/>
            <person name="Ye C.Y."/>
            <person name="Mauro-Herrera M."/>
            <person name="Wang L."/>
            <person name="Li P."/>
            <person name="Sharma M."/>
            <person name="Sharma R."/>
            <person name="Ronald P.C."/>
            <person name="Panaud O."/>
            <person name="Kellogg E.A."/>
            <person name="Brutnell T.P."/>
            <person name="Doust A.N."/>
            <person name="Tuskan G.A."/>
            <person name="Rokhsar D."/>
            <person name="Devos K.M."/>
        </authorList>
    </citation>
    <scope>NUCLEOTIDE SEQUENCE [LARGE SCALE GENOMIC DNA]</scope>
    <source>
        <strain evidence="2">cv. Yugu1</strain>
    </source>
</reference>
<dbReference type="InParanoid" id="K3ZGQ3"/>
<sequence length="61" mass="6984">MLRSHAKFLFYSDFAISILALLLHDHPKNEKKILTLGRIRHLVCSICNIWSALTLVLHGTN</sequence>
<protein>
    <submittedName>
        <fullName evidence="1">Uncharacterized protein</fullName>
    </submittedName>
</protein>
<dbReference type="EnsemblPlants" id="KQL17286">
    <property type="protein sequence ID" value="KQL17286"/>
    <property type="gene ID" value="SETIT_025755mg"/>
</dbReference>
<dbReference type="EMBL" id="AGNK02002138">
    <property type="status" value="NOT_ANNOTATED_CDS"/>
    <property type="molecule type" value="Genomic_DNA"/>
</dbReference>
<keyword evidence="2" id="KW-1185">Reference proteome</keyword>
<dbReference type="AlphaFoldDB" id="K3ZGQ3"/>
<accession>K3ZGQ3</accession>